<organism evidence="2">
    <name type="scientific">Siphoviridae sp. ctgFB34</name>
    <dbReference type="NCBI Taxonomy" id="2823591"/>
    <lineage>
        <taxon>Viruses</taxon>
        <taxon>Duplodnaviria</taxon>
        <taxon>Heunggongvirae</taxon>
        <taxon>Uroviricota</taxon>
        <taxon>Caudoviricetes</taxon>
    </lineage>
</organism>
<name>A0A8S5L879_9CAUD</name>
<reference evidence="2" key="1">
    <citation type="journal article" date="2021" name="Proc. Natl. Acad. Sci. U.S.A.">
        <title>A Catalog of Tens of Thousands of Viruses from Human Metagenomes Reveals Hidden Associations with Chronic Diseases.</title>
        <authorList>
            <person name="Tisza M.J."/>
            <person name="Buck C.B."/>
        </authorList>
    </citation>
    <scope>NUCLEOTIDE SEQUENCE</scope>
    <source>
        <strain evidence="2">CtgFB34</strain>
    </source>
</reference>
<protein>
    <submittedName>
        <fullName evidence="2">Uncharacterized protein</fullName>
    </submittedName>
</protein>
<sequence>MFWIFNRLRGQYGYFAKANALVVALLIFAFYGNFFIAIVCGLGYLAGEAKGWGVWIGALVRRGSYTPESENRLIEAAARKFIDPKARWLAYCRLCLAIRGLIWWLPVFVPLAFAGIYGAPLLAVALAVGFPLACELGYCTKFIFTFKKFEVNTAWARQELFYGAMQDLAFIALYLISKF</sequence>
<feature type="transmembrane region" description="Helical" evidence="1">
    <location>
        <begin position="20"/>
        <end position="45"/>
    </location>
</feature>
<proteinExistence type="predicted"/>
<dbReference type="EMBL" id="BK014651">
    <property type="protein sequence ID" value="DAD65970.1"/>
    <property type="molecule type" value="Genomic_DNA"/>
</dbReference>
<keyword evidence="1" id="KW-1133">Transmembrane helix</keyword>
<accession>A0A8S5L879</accession>
<feature type="transmembrane region" description="Helical" evidence="1">
    <location>
        <begin position="111"/>
        <end position="139"/>
    </location>
</feature>
<keyword evidence="1" id="KW-0812">Transmembrane</keyword>
<keyword evidence="1" id="KW-0472">Membrane</keyword>
<evidence type="ECO:0000256" key="1">
    <source>
        <dbReference type="SAM" id="Phobius"/>
    </source>
</evidence>
<evidence type="ECO:0000313" key="2">
    <source>
        <dbReference type="EMBL" id="DAD65970.1"/>
    </source>
</evidence>